<feature type="domain" description="Globin" evidence="8">
    <location>
        <begin position="18"/>
        <end position="161"/>
    </location>
</feature>
<evidence type="ECO:0000256" key="5">
    <source>
        <dbReference type="ARBA" id="ARBA00023004"/>
    </source>
</evidence>
<dbReference type="GO" id="GO:0020037">
    <property type="term" value="F:heme binding"/>
    <property type="evidence" value="ECO:0007669"/>
    <property type="project" value="UniProtKB-UniRule"/>
</dbReference>
<keyword evidence="1 6" id="KW-0813">Transport</keyword>
<dbReference type="SUPFAM" id="SSF46458">
    <property type="entry name" value="Globin-like"/>
    <property type="match status" value="1"/>
</dbReference>
<dbReference type="GO" id="GO:0019825">
    <property type="term" value="F:oxygen binding"/>
    <property type="evidence" value="ECO:0007669"/>
    <property type="project" value="UniProtKB-UniRule"/>
</dbReference>
<dbReference type="InterPro" id="IPR044399">
    <property type="entry name" value="Mb-like_M"/>
</dbReference>
<proteinExistence type="inferred from homology"/>
<dbReference type="InterPro" id="IPR009050">
    <property type="entry name" value="Globin-like_sf"/>
</dbReference>
<dbReference type="CDD" id="cd01040">
    <property type="entry name" value="Mb-like"/>
    <property type="match status" value="1"/>
</dbReference>
<dbReference type="EMBL" id="CAIIXF020000005">
    <property type="protein sequence ID" value="CAH1785055.1"/>
    <property type="molecule type" value="Genomic_DNA"/>
</dbReference>
<accession>A0A8J1T5S1</accession>
<dbReference type="PROSITE" id="PS01033">
    <property type="entry name" value="GLOBIN"/>
    <property type="match status" value="1"/>
</dbReference>
<dbReference type="PIRSF" id="PIRSF036517">
    <property type="entry name" value="Ext_hemo"/>
    <property type="match status" value="1"/>
</dbReference>
<gene>
    <name evidence="9" type="ORF">OFUS_LOCUS11163</name>
</gene>
<dbReference type="InterPro" id="IPR014610">
    <property type="entry name" value="Haemoglobin_extracell"/>
</dbReference>
<evidence type="ECO:0000256" key="6">
    <source>
        <dbReference type="PIRNR" id="PIRNR036517"/>
    </source>
</evidence>
<dbReference type="GO" id="GO:0005344">
    <property type="term" value="F:oxygen carrier activity"/>
    <property type="evidence" value="ECO:0007669"/>
    <property type="project" value="UniProtKB-UniRule"/>
</dbReference>
<evidence type="ECO:0000256" key="1">
    <source>
        <dbReference type="ARBA" id="ARBA00022448"/>
    </source>
</evidence>
<evidence type="ECO:0000256" key="2">
    <source>
        <dbReference type="ARBA" id="ARBA00022617"/>
    </source>
</evidence>
<dbReference type="Pfam" id="PF00042">
    <property type="entry name" value="Globin"/>
    <property type="match status" value="1"/>
</dbReference>
<dbReference type="GO" id="GO:0005576">
    <property type="term" value="C:extracellular region"/>
    <property type="evidence" value="ECO:0007669"/>
    <property type="project" value="UniProtKB-UniRule"/>
</dbReference>
<organism evidence="9 10">
    <name type="scientific">Owenia fusiformis</name>
    <name type="common">Polychaete worm</name>
    <dbReference type="NCBI Taxonomy" id="6347"/>
    <lineage>
        <taxon>Eukaryota</taxon>
        <taxon>Metazoa</taxon>
        <taxon>Spiralia</taxon>
        <taxon>Lophotrochozoa</taxon>
        <taxon>Annelida</taxon>
        <taxon>Polychaeta</taxon>
        <taxon>Sedentaria</taxon>
        <taxon>Canalipalpata</taxon>
        <taxon>Sabellida</taxon>
        <taxon>Oweniida</taxon>
        <taxon>Oweniidae</taxon>
        <taxon>Owenia</taxon>
    </lineage>
</organism>
<evidence type="ECO:0000313" key="9">
    <source>
        <dbReference type="EMBL" id="CAH1785055.1"/>
    </source>
</evidence>
<comment type="caution">
    <text evidence="9">The sequence shown here is derived from an EMBL/GenBank/DDBJ whole genome shotgun (WGS) entry which is preliminary data.</text>
</comment>
<name>A0A8J1T5S1_OWEFU</name>
<keyword evidence="5 6" id="KW-0408">Iron</keyword>
<sequence>MKILIVLVCVFGIALSEKCDELKAIKLKQQWNSIYNGEHAREYIALAAFRTLFAMNPNSRALFKKFDSDDTSSPKFRAHCTRVFGGLDSLISLLGNEKVFNAQLEHIRVFHTTIPNLKLEYFQDLGTAFEEVFSVVIDNLDKEAFGECYDVIVNGITATLS</sequence>
<dbReference type="Gene3D" id="1.10.490.10">
    <property type="entry name" value="Globins"/>
    <property type="match status" value="1"/>
</dbReference>
<dbReference type="GO" id="GO:0005506">
    <property type="term" value="F:iron ion binding"/>
    <property type="evidence" value="ECO:0007669"/>
    <property type="project" value="UniProtKB-UniRule"/>
</dbReference>
<evidence type="ECO:0000313" key="10">
    <source>
        <dbReference type="Proteomes" id="UP000749559"/>
    </source>
</evidence>
<reference evidence="9" key="1">
    <citation type="submission" date="2022-03" db="EMBL/GenBank/DDBJ databases">
        <authorList>
            <person name="Martin C."/>
        </authorList>
    </citation>
    <scope>NUCLEOTIDE SEQUENCE</scope>
</reference>
<dbReference type="OrthoDB" id="8751793at2759"/>
<keyword evidence="10" id="KW-1185">Reference proteome</keyword>
<dbReference type="InterPro" id="IPR012292">
    <property type="entry name" value="Globin/Proto"/>
</dbReference>
<keyword evidence="4 6" id="KW-0479">Metal-binding</keyword>
<evidence type="ECO:0000259" key="8">
    <source>
        <dbReference type="PROSITE" id="PS01033"/>
    </source>
</evidence>
<evidence type="ECO:0000256" key="7">
    <source>
        <dbReference type="RuleBase" id="RU000356"/>
    </source>
</evidence>
<dbReference type="Proteomes" id="UP000749559">
    <property type="component" value="Unassembled WGS sequence"/>
</dbReference>
<evidence type="ECO:0000256" key="3">
    <source>
        <dbReference type="ARBA" id="ARBA00022621"/>
    </source>
</evidence>
<comment type="similarity">
    <text evidence="6 7">Belongs to the globin family.</text>
</comment>
<keyword evidence="2 6" id="KW-0349">Heme</keyword>
<protein>
    <recommendedName>
        <fullName evidence="6">Extracellular globin</fullName>
    </recommendedName>
</protein>
<dbReference type="InterPro" id="IPR000971">
    <property type="entry name" value="Globin"/>
</dbReference>
<keyword evidence="3 6" id="KW-0561">Oxygen transport</keyword>
<dbReference type="GO" id="GO:0005833">
    <property type="term" value="C:hemoglobin complex"/>
    <property type="evidence" value="ECO:0007669"/>
    <property type="project" value="UniProtKB-UniRule"/>
</dbReference>
<dbReference type="SMR" id="A0A8J1T5S1"/>
<dbReference type="AlphaFoldDB" id="A0A8J1T5S1"/>
<evidence type="ECO:0000256" key="4">
    <source>
        <dbReference type="ARBA" id="ARBA00022723"/>
    </source>
</evidence>